<comment type="catalytic activity">
    <reaction evidence="10">
        <text>L-threonyl-[protein] + ATP = O-phospho-L-threonyl-[protein] + ADP + H(+)</text>
        <dbReference type="Rhea" id="RHEA:46608"/>
        <dbReference type="Rhea" id="RHEA-COMP:11060"/>
        <dbReference type="Rhea" id="RHEA-COMP:11605"/>
        <dbReference type="ChEBI" id="CHEBI:15378"/>
        <dbReference type="ChEBI" id="CHEBI:30013"/>
        <dbReference type="ChEBI" id="CHEBI:30616"/>
        <dbReference type="ChEBI" id="CHEBI:61977"/>
        <dbReference type="ChEBI" id="CHEBI:456216"/>
        <dbReference type="EC" id="2.7.11.1"/>
    </reaction>
</comment>
<evidence type="ECO:0000259" key="16">
    <source>
        <dbReference type="PROSITE" id="PS50927"/>
    </source>
</evidence>
<keyword evidence="6" id="KW-0418">Kinase</keyword>
<feature type="transmembrane region" description="Helical" evidence="13">
    <location>
        <begin position="394"/>
        <end position="416"/>
    </location>
</feature>
<comment type="catalytic activity">
    <reaction evidence="11">
        <text>L-seryl-[protein] + ATP = O-phospho-L-seryl-[protein] + ADP + H(+)</text>
        <dbReference type="Rhea" id="RHEA:17989"/>
        <dbReference type="Rhea" id="RHEA-COMP:9863"/>
        <dbReference type="Rhea" id="RHEA-COMP:11604"/>
        <dbReference type="ChEBI" id="CHEBI:15378"/>
        <dbReference type="ChEBI" id="CHEBI:29999"/>
        <dbReference type="ChEBI" id="CHEBI:30616"/>
        <dbReference type="ChEBI" id="CHEBI:83421"/>
        <dbReference type="ChEBI" id="CHEBI:456216"/>
        <dbReference type="EC" id="2.7.11.1"/>
    </reaction>
</comment>
<dbReference type="PROSITE" id="PS50948">
    <property type="entry name" value="PAN"/>
    <property type="match status" value="5"/>
</dbReference>
<feature type="domain" description="Bulb-type lectin" evidence="16">
    <location>
        <begin position="3357"/>
        <end position="3481"/>
    </location>
</feature>
<dbReference type="Gene3D" id="1.10.510.10">
    <property type="entry name" value="Transferase(Phosphotransferase) domain 1"/>
    <property type="match status" value="5"/>
</dbReference>
<feature type="domain" description="Protein kinase" evidence="14">
    <location>
        <begin position="3795"/>
        <end position="4080"/>
    </location>
</feature>
<evidence type="ECO:0000256" key="6">
    <source>
        <dbReference type="ARBA" id="ARBA00022777"/>
    </source>
</evidence>
<name>A0AA38SJB5_9ASTR</name>
<dbReference type="FunFam" id="2.90.10.10:FF:000001">
    <property type="entry name" value="G-type lectin S-receptor-like serine/threonine-protein kinase"/>
    <property type="match status" value="1"/>
</dbReference>
<protein>
    <recommendedName>
        <fullName evidence="1">non-specific serine/threonine protein kinase</fullName>
        <ecNumber evidence="1">2.7.11.1</ecNumber>
    </recommendedName>
</protein>
<feature type="domain" description="Protein kinase" evidence="14">
    <location>
        <begin position="465"/>
        <end position="750"/>
    </location>
</feature>
<keyword evidence="7" id="KW-0067">ATP-binding</keyword>
<dbReference type="CDD" id="cd01098">
    <property type="entry name" value="PAN_AP_plant"/>
    <property type="match status" value="5"/>
</dbReference>
<feature type="domain" description="Apple" evidence="17">
    <location>
        <begin position="1290"/>
        <end position="1370"/>
    </location>
</feature>
<organism evidence="18 19">
    <name type="scientific">Centaurea solstitialis</name>
    <name type="common">yellow star-thistle</name>
    <dbReference type="NCBI Taxonomy" id="347529"/>
    <lineage>
        <taxon>Eukaryota</taxon>
        <taxon>Viridiplantae</taxon>
        <taxon>Streptophyta</taxon>
        <taxon>Embryophyta</taxon>
        <taxon>Tracheophyta</taxon>
        <taxon>Spermatophyta</taxon>
        <taxon>Magnoliopsida</taxon>
        <taxon>eudicotyledons</taxon>
        <taxon>Gunneridae</taxon>
        <taxon>Pentapetalae</taxon>
        <taxon>asterids</taxon>
        <taxon>campanulids</taxon>
        <taxon>Asterales</taxon>
        <taxon>Asteraceae</taxon>
        <taxon>Carduoideae</taxon>
        <taxon>Cardueae</taxon>
        <taxon>Centaureinae</taxon>
        <taxon>Centaurea</taxon>
    </lineage>
</organism>
<keyword evidence="2" id="KW-0723">Serine/threonine-protein kinase</keyword>
<keyword evidence="9" id="KW-0325">Glycoprotein</keyword>
<feature type="domain" description="Bulb-type lectin" evidence="16">
    <location>
        <begin position="1767"/>
        <end position="1890"/>
    </location>
</feature>
<dbReference type="GO" id="GO:0004674">
    <property type="term" value="F:protein serine/threonine kinase activity"/>
    <property type="evidence" value="ECO:0007669"/>
    <property type="project" value="UniProtKB-KW"/>
</dbReference>
<comment type="caution">
    <text evidence="18">The sequence shown here is derived from an EMBL/GenBank/DDBJ whole genome shotgun (WGS) entry which is preliminary data.</text>
</comment>
<dbReference type="InterPro" id="IPR001245">
    <property type="entry name" value="Ser-Thr/Tyr_kinase_cat_dom"/>
</dbReference>
<evidence type="ECO:0000313" key="18">
    <source>
        <dbReference type="EMBL" id="KAJ9542964.1"/>
    </source>
</evidence>
<evidence type="ECO:0000256" key="3">
    <source>
        <dbReference type="ARBA" id="ARBA00022679"/>
    </source>
</evidence>
<evidence type="ECO:0000259" key="14">
    <source>
        <dbReference type="PROSITE" id="PS50011"/>
    </source>
</evidence>
<dbReference type="FunFam" id="2.90.10.30:FF:000003">
    <property type="entry name" value="Os04g0303100 protein"/>
    <property type="match status" value="5"/>
</dbReference>
<sequence length="4106" mass="459985">MATGTVVWVANRDLPISNTSGTFKVTGDGRLLISCCGDTVIWSSSSSAFVRYINPVAQLLDTGNFVVKDKNSTDETNFIWQSFDYPGDTLLPGMKLGKDLVTGLNRNLTSWKSPNDPSIGRYVDSVDTNGYPQVFVLTQSSVIQARSGPWVGIRFSGLPNEMPNPVYSVEFVVNEKEVYYKYELKTSVLQMTRMTWDGSIIISRWSNRSRDWFVFANGFLDMCSAYGLCGPYGSCNNNKTPSCTCLDGFEPKRPDEWNMADWSSGCQHKVPLDCDATEDFWKIRGIKFPDTQKSWYNKSMTLGECEMACRKNCSCTAYANLDVRRGGSGCLLWFGELMDLKECEESLDLYIRMPASLLKGKQIVRKSSSNWLLTLLHFVDDGLMASQSGFNKKIQVLTITLSISLVLLGGFLAAYVRNKKKKRSSKKGRGRRAHGLDKKYSNVEKDDLDLNFISLSKVVKATNKFSLENKLGEGGFGPVYKGVLESGQEIAVKQLSKTSEQGYDEFYNEVVCVARLQHRNLVKLLGYCMDGNQRMLIYEYLPNKSLDLHLFDETKSSTLKWPLRLNIIHGIAKGILYLHQDSRHRIIHRDLKASNILLDHNMNPKISDFGLAREFRGDQITEETMKVAGTYGYISPEYAIYGRFSIKSDVFSFGVMVLEMVSGKKNTEFSHELVGGNLLGHAWRLYREGKCLELMSPCLHNSCIISEVERTIHVGLLCVQNLAEDRPTMSSVVLMLSGEGALPPPKQPAFFAEEGLPNSDPFLARVDETTMTLFMEVTRSTSRMFEGSPRKRTRSSRGDTFKIFSTRVLSSTMKLFVLPEFSIGILFLDTAWMEMKGLLIYEYMSNKSLDLQLFGMELMSPCLRNSSIVSELERTIHVGLLCVLNLAEDIPTMSSVVAMLNGEGALPPPKQSAFFAGEGLPNSDPLLAGGDGATITTENSLVIKVDMLSMESLFTSLLIPVALFLLISPSFAVDSITADQVIRDGETIVSAGEMFELGFFSPANSNNRYLGIWYKKMATGTVVWVANRELPISNTSGTFKLNSEGLLLLSCCGDSVIWSSTSSAFVKYINPVAQLLDTGNFVLKDKNSTDEINSIWQSFDYPGDTLLPGMKLGKDLVTGLNRNLTSWKSPNDPSTGQYVGCVDTNGYPQGFILGQGLVIHVRFGPWNGISFSGLPIETPNPVYSVDFVANQKEIYYKYELKTSAIQMIRLKWDGNIIIYRWSNRSRDWFVFANALLDMCSGYGICGPYGSCNNNKTPSCTCLDGFVPKRLDEWNMADWSSGCQLKVPLDCDTAEDFWKIRGMKFPDTRKSWYNQSMTLRECEMACRKNCSCTAYASLDIRRGGSGCLLWFGELMDLKVCEESQDLYIRMPASLLKDDGVTASQSGFNKKMRLLTITLPISLVLLGCFLAAYVRNKKKKRSSTKGRGRRVHALDKKHSDVEKDDLDLNFISLSKIVKATNKFSIDNKLGEGGFGPVYKGVLENGQEVAVKKLSESSQQGYEEFYNEVVCVARLQHRNLVKLLGYCMDGDERILIYEYMSNKSLDLHLFDETKSSMLKWPMRVDIIHGIAKGILYLHQDSRHRIIHRDLKASNILLDRNMNPKISDFGLAREFGGDQITDKTKKVVGTYGYISPEYAIHGRFSVKSDVFSFGVLVLEIVSGKKNREFSHEDVRDNLLGHAWRLYREGNCLELMSLSLRNSCIVSEVERTIHVGLLCVQNLAQDRPTMSSVVTMLNGEGALPPPKQPAFFIGEGLPNSDPFLAGVDEATITIIIADQVIKDGETIVSAGETYEMGFFSPANSNNRYLGILYKKMATGTVVWVANRDLPISNTSGTFQVTGDGRLLISCCGNTVIWSSSSSAFVRYINPVAQLLDTGNLVVKEKNSTDETNFIWQSFDYPGDTILPGMKLGKDLVKGINRNITSWKSPNDPSIGPYVGYVDTNGYPQVLILGQGSVRVRFGPWNGIRFSGLPEEMPNPVYSIGFVVNQKEIYFKYELKTSAIQRIHLKWDGSITIYRWSNRSQDWFAFANALLDVCSAYGVCGPYGSCNNNRTPSCTCMDGFEPKHPDEWNVADWSSGCQLKVPLDCDAAEDFWKISGMKFPDTRKSWYNQSMTLRECEMACRKNCSCTAYANLDIRRGGSGCMLWFGELMDLKVSEESQDLYIRMPVSLLKDDGLMASQSGFNKKIQVLTITLSISLVLLGGFLAAYVCNKKKKRSFTKGRGRRVHTLDKKYSDVEKDDLDLNFISLLKPPINFSIDNKLGEGGFGPVYKGVLESGQEVAVKKLSESSQQGLQHRNLVKLLGYCMDGDERMLIYEHLSNKSLDLHLFDETKSSMLKWPLRFDIIRGIAKGILYLHQDSRHRIIHRDLKASNILLDHDMTPKISDFGLAREFGGDQITDKTMKVVGTYGYISPEYAIHGHFSVKSDVFSFGVLVLEMVSGKKNREFYHEDVSDNLLGHAWRLYREGKCVELVSPCLHNSCIVSEVERTIHVGLLCVQNLAQDRPTMSSVLTMLNGEGALPPPKQPAFFAGEGLPNSDPILAGVDEATITIIAANQVIKDGETIVSAGEMYEMGFFSPANSNNRYLGIWYKRMATGTVVWVANRELPISNKSGTFKVNSKGLLLLSCCGDTVIWSSTSSAFVRYINPVAQLLDTGNFIVKDGNNTKATNFIWQSFDYPGDTLLPGMKFGKDFVTGINRNLTSWKSPNDPSPGQYVEYMDTNGYPQIFLRQSSVLQLRFGPWNGIRFSGLPNEIPNPIYSTEYVFNQKEVYYKYKLTSSVVQMIHLKWDGSIEILNWSNRSQDWFVYATGLVDTCGRYGICGPYGTCDINKNPPCSCMDGFEPKRPDEWSMADWSSGCQLKIPLDCQATEVFRKISGMKFPDTRQSWYNKTISLRECEMACRKNCSCTSYANLDIRNGGSGCLLWFGELMDLMVCVESQDIFIRMPTSLLKDQVLTLSQSGFNKKIRVLAITISILLVLLGLSLAAYICNMKMKRSYTEGRGRRVHTFAKQYSDVEKDDLELNFISLAKIVKATNNFSIDNKLGEGGFGPVYKGVLESGQEIAVKKLSETSEQGYGEFYNEVVCAARLQHRNLVKLFGYCMDGNERMLIYEYLSNKSLDLHLFDETQSCMLEWPLRFNIIHGIAKGILYLHQDSRHRIIHRDLKASNILLDGDMNPKISDFGLAREFGGDQITAKTKKVVGTYGYISPEYAIHGRISVKSDVFSFGVLVLEMVSGKKNREFACEDVNDNLLGHAWRLYTEGKCLELMSPSLRNSCIVSEVERTIHVGLLCVQNLAQDRPTMSSVVLMLGGDGALQPPKQPAFFVGEGMLPNPNPFLAAVDEATITIILISTALFLLFSPSFAVDTIAVDQVIKDGETIVSGGELYELGFFSLANSNNRYLGIWFKKMATGTVVWVANRDFPISNTSGTFKLSNTGLLLLSCCGDTVIWSSTSSAFVRYTINPVAQLLDTGNFVVKDGNSTDDTSFIWQSFDYPGDTLLPGMKLGKDFVTGINRNLTSWKSPDDPSVGQYVDYMDTNGYPQAFFRQGSVLLIRFGPWNGDRFSGEPKGKPNVIYSTEYVFNQKEVYYKFKLESPVAQIIRLKWDGSIEKLHWNNRSQDWFVDSTGLVDACSRYGICGPNGICDMNENPPCNCMDGFEPKHPDEWNMADWSSGCQLEIPLNCEAAEVFWKIRGTKFPDTQKSWYNKSMTLGECEIACKKNCSCTAYANLDIRIGGSGCLLWFGGLMDLKACEDSEDLYIRMPASLLKGRRVPTIDRHYSDVEKEDLELNFLNLSKIAKATNNFSIDNKLGEGGFGPVYKGVLENGQEVAVKQLSETSEQGYDEFYNEVVCVGKLQHRNLVKLLGYCMDGDERVLIYEYMSNKSLDLFLFDETKSCMLEWPQRFDIIHGIAKGILYLHHDSRHRIIHRDLKASNILLDHDMTPKISDFGIAREFGGNDTTSKTKKVVGTYGYISPEYAVHGRFSIKSDVFSFGVLVLEIVSGKKNRDFSCEDVNDNLLGHAWRLYTEDKSLKLMNPTLRNSCIVSEVKRTIHVGLLCVQNLAQDRPTMSLVVMMLNGDGPLPPPKQPAFFVEEGLPSDNRFAVIDEATITMLLPR</sequence>
<dbReference type="InterPro" id="IPR000719">
    <property type="entry name" value="Prot_kinase_dom"/>
</dbReference>
<dbReference type="SMART" id="SM00181">
    <property type="entry name" value="EGF"/>
    <property type="match status" value="5"/>
</dbReference>
<feature type="domain" description="Apple" evidence="17">
    <location>
        <begin position="2860"/>
        <end position="2942"/>
    </location>
</feature>
<keyword evidence="13" id="KW-0472">Membrane</keyword>
<keyword evidence="8" id="KW-1015">Disulfide bond</keyword>
<dbReference type="InterPro" id="IPR008271">
    <property type="entry name" value="Ser/Thr_kinase_AS"/>
</dbReference>
<accession>A0AA38SJB5</accession>
<feature type="transmembrane region" description="Helical" evidence="13">
    <location>
        <begin position="2183"/>
        <end position="2205"/>
    </location>
</feature>
<evidence type="ECO:0000256" key="8">
    <source>
        <dbReference type="ARBA" id="ARBA00023157"/>
    </source>
</evidence>
<dbReference type="PROSITE" id="PS00108">
    <property type="entry name" value="PROTEIN_KINASE_ST"/>
    <property type="match status" value="5"/>
</dbReference>
<dbReference type="InterPro" id="IPR011009">
    <property type="entry name" value="Kinase-like_dom_sf"/>
</dbReference>
<dbReference type="Pfam" id="PF01453">
    <property type="entry name" value="B_lectin"/>
    <property type="match status" value="5"/>
</dbReference>
<dbReference type="PANTHER" id="PTHR32444:SF235">
    <property type="entry name" value="OS01G0783900 PROTEIN"/>
    <property type="match status" value="1"/>
</dbReference>
<dbReference type="GO" id="GO:0005524">
    <property type="term" value="F:ATP binding"/>
    <property type="evidence" value="ECO:0007669"/>
    <property type="project" value="UniProtKB-KW"/>
</dbReference>
<dbReference type="PROSITE" id="PS50011">
    <property type="entry name" value="PROTEIN_KINASE_DOM"/>
    <property type="match status" value="5"/>
</dbReference>
<dbReference type="Gene3D" id="3.30.200.20">
    <property type="entry name" value="Phosphorylase Kinase, domain 1"/>
    <property type="match status" value="5"/>
</dbReference>
<keyword evidence="4" id="KW-0732">Signal</keyword>
<dbReference type="Pfam" id="PF07714">
    <property type="entry name" value="PK_Tyr_Ser-Thr"/>
    <property type="match status" value="5"/>
</dbReference>
<comment type="caution">
    <text evidence="12">Lacks conserved residue(s) required for the propagation of feature annotation.</text>
</comment>
<keyword evidence="12" id="KW-0245">EGF-like domain</keyword>
<feature type="domain" description="Apple" evidence="17">
    <location>
        <begin position="3674"/>
        <end position="3754"/>
    </location>
</feature>
<feature type="transmembrane region" description="Helical" evidence="13">
    <location>
        <begin position="2962"/>
        <end position="2983"/>
    </location>
</feature>
<evidence type="ECO:0000256" key="12">
    <source>
        <dbReference type="PROSITE-ProRule" id="PRU00076"/>
    </source>
</evidence>
<evidence type="ECO:0000256" key="2">
    <source>
        <dbReference type="ARBA" id="ARBA00022527"/>
    </source>
</evidence>
<evidence type="ECO:0000256" key="4">
    <source>
        <dbReference type="ARBA" id="ARBA00022729"/>
    </source>
</evidence>
<dbReference type="Proteomes" id="UP001172457">
    <property type="component" value="Chromosome 7"/>
</dbReference>
<feature type="domain" description="EGF-like" evidence="15">
    <location>
        <begin position="3619"/>
        <end position="3655"/>
    </location>
</feature>
<dbReference type="CDD" id="cd00028">
    <property type="entry name" value="B_lectin"/>
    <property type="match status" value="5"/>
</dbReference>
<feature type="domain" description="Bulb-type lectin" evidence="16">
    <location>
        <begin position="1"/>
        <end position="80"/>
    </location>
</feature>
<evidence type="ECO:0000256" key="11">
    <source>
        <dbReference type="ARBA" id="ARBA00048679"/>
    </source>
</evidence>
<feature type="domain" description="EGF-like" evidence="15">
    <location>
        <begin position="219"/>
        <end position="255"/>
    </location>
</feature>
<dbReference type="FunFam" id="2.90.10.10:FF:000004">
    <property type="entry name" value="G-type lectin S-receptor-like serine/threonine-protein kinase"/>
    <property type="match status" value="3"/>
</dbReference>
<evidence type="ECO:0000256" key="1">
    <source>
        <dbReference type="ARBA" id="ARBA00012513"/>
    </source>
</evidence>
<feature type="domain" description="Protein kinase" evidence="14">
    <location>
        <begin position="2251"/>
        <end position="2523"/>
    </location>
</feature>
<dbReference type="PANTHER" id="PTHR32444">
    <property type="entry name" value="BULB-TYPE LECTIN DOMAIN-CONTAINING PROTEIN"/>
    <property type="match status" value="1"/>
</dbReference>
<feature type="domain" description="EGF-like" evidence="15">
    <location>
        <begin position="1235"/>
        <end position="1271"/>
    </location>
</feature>
<dbReference type="EMBL" id="JARYMX010000007">
    <property type="protein sequence ID" value="KAJ9542964.1"/>
    <property type="molecule type" value="Genomic_DNA"/>
</dbReference>
<keyword evidence="19" id="KW-1185">Reference proteome</keyword>
<feature type="domain" description="Apple" evidence="17">
    <location>
        <begin position="274"/>
        <end position="354"/>
    </location>
</feature>
<dbReference type="InterPro" id="IPR000858">
    <property type="entry name" value="S_locus_glycoprot_dom"/>
</dbReference>
<feature type="domain" description="Bulb-type lectin" evidence="16">
    <location>
        <begin position="2544"/>
        <end position="2667"/>
    </location>
</feature>
<dbReference type="SUPFAM" id="SSF51110">
    <property type="entry name" value="alpha-D-mannose-specific plant lectins"/>
    <property type="match status" value="5"/>
</dbReference>
<dbReference type="InterPro" id="IPR001480">
    <property type="entry name" value="Bulb-type_lectin_dom"/>
</dbReference>
<feature type="domain" description="Protein kinase" evidence="14">
    <location>
        <begin position="3031"/>
        <end position="3316"/>
    </location>
</feature>
<dbReference type="CDD" id="cd14066">
    <property type="entry name" value="STKc_IRAK"/>
    <property type="match status" value="5"/>
</dbReference>
<evidence type="ECO:0000256" key="9">
    <source>
        <dbReference type="ARBA" id="ARBA00023180"/>
    </source>
</evidence>
<dbReference type="InterPro" id="IPR003609">
    <property type="entry name" value="Pan_app"/>
</dbReference>
<feature type="domain" description="Protein kinase" evidence="14">
    <location>
        <begin position="1461"/>
        <end position="1746"/>
    </location>
</feature>
<feature type="domain" description="Apple" evidence="17">
    <location>
        <begin position="2083"/>
        <end position="2163"/>
    </location>
</feature>
<dbReference type="EC" id="2.7.11.1" evidence="1"/>
<feature type="domain" description="EGF-like" evidence="15">
    <location>
        <begin position="2028"/>
        <end position="2064"/>
    </location>
</feature>
<dbReference type="FunFam" id="1.10.510.10:FF:000060">
    <property type="entry name" value="G-type lectin S-receptor-like serine/threonine-protein kinase"/>
    <property type="match status" value="5"/>
</dbReference>
<evidence type="ECO:0000259" key="15">
    <source>
        <dbReference type="PROSITE" id="PS50026"/>
    </source>
</evidence>
<proteinExistence type="predicted"/>
<evidence type="ECO:0000259" key="17">
    <source>
        <dbReference type="PROSITE" id="PS50948"/>
    </source>
</evidence>
<dbReference type="GO" id="GO:0048544">
    <property type="term" value="P:recognition of pollen"/>
    <property type="evidence" value="ECO:0007669"/>
    <property type="project" value="InterPro"/>
</dbReference>
<dbReference type="SUPFAM" id="SSF56112">
    <property type="entry name" value="Protein kinase-like (PK-like)"/>
    <property type="match status" value="5"/>
</dbReference>
<reference evidence="18" key="1">
    <citation type="submission" date="2023-03" db="EMBL/GenBank/DDBJ databases">
        <title>Chromosome-scale reference genome and RAD-based genetic map of yellow starthistle (Centaurea solstitialis) reveal putative structural variation and QTLs associated with invader traits.</title>
        <authorList>
            <person name="Reatini B."/>
            <person name="Cang F.A."/>
            <person name="Jiang Q."/>
            <person name="Mckibben M.T.W."/>
            <person name="Barker M.S."/>
            <person name="Rieseberg L.H."/>
            <person name="Dlugosch K.M."/>
        </authorList>
    </citation>
    <scope>NUCLEOTIDE SEQUENCE</scope>
    <source>
        <strain evidence="18">CAN-66</strain>
        <tissue evidence="18">Leaf</tissue>
    </source>
</reference>
<dbReference type="InterPro" id="IPR000742">
    <property type="entry name" value="EGF"/>
</dbReference>
<dbReference type="Pfam" id="PF08276">
    <property type="entry name" value="PAN_2"/>
    <property type="match status" value="5"/>
</dbReference>
<dbReference type="PROSITE" id="PS50026">
    <property type="entry name" value="EGF_3"/>
    <property type="match status" value="4"/>
</dbReference>
<evidence type="ECO:0000256" key="5">
    <source>
        <dbReference type="ARBA" id="ARBA00022741"/>
    </source>
</evidence>
<keyword evidence="5" id="KW-0547">Nucleotide-binding</keyword>
<evidence type="ECO:0000313" key="19">
    <source>
        <dbReference type="Proteomes" id="UP001172457"/>
    </source>
</evidence>
<dbReference type="PROSITE" id="PS50927">
    <property type="entry name" value="BULB_LECTIN"/>
    <property type="match status" value="5"/>
</dbReference>
<gene>
    <name evidence="18" type="ORF">OSB04_029470</name>
</gene>
<evidence type="ECO:0000256" key="7">
    <source>
        <dbReference type="ARBA" id="ARBA00022840"/>
    </source>
</evidence>
<dbReference type="SMART" id="SM00473">
    <property type="entry name" value="PAN_AP"/>
    <property type="match status" value="5"/>
</dbReference>
<dbReference type="SMART" id="SM00108">
    <property type="entry name" value="B_lectin"/>
    <property type="match status" value="5"/>
</dbReference>
<keyword evidence="13" id="KW-0812">Transmembrane</keyword>
<evidence type="ECO:0000256" key="10">
    <source>
        <dbReference type="ARBA" id="ARBA00047899"/>
    </source>
</evidence>
<dbReference type="InterPro" id="IPR036426">
    <property type="entry name" value="Bulb-type_lectin_dom_sf"/>
</dbReference>
<dbReference type="Pfam" id="PF00954">
    <property type="entry name" value="S_locus_glycop"/>
    <property type="match status" value="5"/>
</dbReference>
<dbReference type="FunFam" id="3.30.200.20:FF:000195">
    <property type="entry name" value="G-type lectin S-receptor-like serine/threonine-protein kinase"/>
    <property type="match status" value="4"/>
</dbReference>
<feature type="domain" description="Bulb-type lectin" evidence="16">
    <location>
        <begin position="973"/>
        <end position="1096"/>
    </location>
</feature>
<keyword evidence="3" id="KW-0808">Transferase</keyword>
<keyword evidence="13" id="KW-1133">Transmembrane helix</keyword>
<dbReference type="SMART" id="SM00220">
    <property type="entry name" value="S_TKc"/>
    <property type="match status" value="5"/>
</dbReference>
<evidence type="ECO:0000256" key="13">
    <source>
        <dbReference type="SAM" id="Phobius"/>
    </source>
</evidence>
<dbReference type="Gene3D" id="2.90.10.10">
    <property type="entry name" value="Bulb-type lectin domain"/>
    <property type="match status" value="5"/>
</dbReference>